<evidence type="ECO:0000313" key="2">
    <source>
        <dbReference type="Proteomes" id="UP001611383"/>
    </source>
</evidence>
<dbReference type="RefSeq" id="WP_395813766.1">
    <property type="nucleotide sequence ID" value="NZ_CP043494.1"/>
</dbReference>
<protein>
    <submittedName>
        <fullName evidence="1">Uncharacterized protein</fullName>
    </submittedName>
</protein>
<organism evidence="1 2">
    <name type="scientific">Archangium minus</name>
    <dbReference type="NCBI Taxonomy" id="83450"/>
    <lineage>
        <taxon>Bacteria</taxon>
        <taxon>Pseudomonadati</taxon>
        <taxon>Myxococcota</taxon>
        <taxon>Myxococcia</taxon>
        <taxon>Myxococcales</taxon>
        <taxon>Cystobacterineae</taxon>
        <taxon>Archangiaceae</taxon>
        <taxon>Archangium</taxon>
    </lineage>
</organism>
<accession>A0ABY9WL80</accession>
<keyword evidence="2" id="KW-1185">Reference proteome</keyword>
<name>A0ABY9WL80_9BACT</name>
<dbReference type="Proteomes" id="UP001611383">
    <property type="component" value="Chromosome"/>
</dbReference>
<dbReference type="EMBL" id="CP043494">
    <property type="protein sequence ID" value="WNG43200.1"/>
    <property type="molecule type" value="Genomic_DNA"/>
</dbReference>
<sequence length="136" mass="15020">MAGIRQDYIERMIERLVAALAAILKAGKSQKKDEALELIQQTSLSLFGMEYRMLITIDAGSVAELLGHPEKIKALAKLVSAEAELLQQSGDTVGVSHRLGHALALLQEAQRRRTTPDPELETLLRDVRDKLASTFQ</sequence>
<evidence type="ECO:0000313" key="1">
    <source>
        <dbReference type="EMBL" id="WNG43200.1"/>
    </source>
</evidence>
<gene>
    <name evidence="1" type="ORF">F0U60_03120</name>
</gene>
<proteinExistence type="predicted"/>
<reference evidence="1 2" key="1">
    <citation type="submission" date="2019-08" db="EMBL/GenBank/DDBJ databases">
        <title>Archangium and Cystobacter genomes.</title>
        <authorList>
            <person name="Chen I.-C.K."/>
            <person name="Wielgoss S."/>
        </authorList>
    </citation>
    <scope>NUCLEOTIDE SEQUENCE [LARGE SCALE GENOMIC DNA]</scope>
    <source>
        <strain evidence="1 2">Cbm 6</strain>
    </source>
</reference>